<dbReference type="EMBL" id="CAJPVJ010015815">
    <property type="protein sequence ID" value="CAG2175964.1"/>
    <property type="molecule type" value="Genomic_DNA"/>
</dbReference>
<keyword evidence="4" id="KW-1185">Reference proteome</keyword>
<dbReference type="GO" id="GO:0006629">
    <property type="term" value="P:lipid metabolic process"/>
    <property type="evidence" value="ECO:0007669"/>
    <property type="project" value="UniProtKB-ARBA"/>
</dbReference>
<dbReference type="Gene3D" id="3.40.50.720">
    <property type="entry name" value="NAD(P)-binding Rossmann-like Domain"/>
    <property type="match status" value="1"/>
</dbReference>
<evidence type="ECO:0000259" key="2">
    <source>
        <dbReference type="SMART" id="SM00822"/>
    </source>
</evidence>
<dbReference type="InterPro" id="IPR002347">
    <property type="entry name" value="SDR_fam"/>
</dbReference>
<feature type="domain" description="Ketoreductase" evidence="2">
    <location>
        <begin position="10"/>
        <end position="197"/>
    </location>
</feature>
<dbReference type="OrthoDB" id="6512284at2759"/>
<dbReference type="FunFam" id="3.40.50.720:FF:000084">
    <property type="entry name" value="Short-chain dehydrogenase reductase"/>
    <property type="match status" value="1"/>
</dbReference>
<sequence>MSNSKDFTGKVVLITGSSGGIGAVTAIQFAKYGAQVVISGRNGQKLSSVSQQCAQVSPNRLEALEVLGDVSHESDCRRLVDITVQTFGKLDILVNNAGIGATSGIRDPNILDTYDRLMATNLRSVVCLTHLCVAHLEKTKGNIVNISSMAALTPRPSMSIYSMSKSALDMFSKCLALELGPKGIRVNVVNPSGVRTDFSQAMGVDKDSVNSLLEVTGSSYPLGRIGEPIDIANAVLFLASDECSFVTAINFVADGGALWGAPPPKLR</sequence>
<dbReference type="PANTHER" id="PTHR43975">
    <property type="entry name" value="ZGC:101858"/>
    <property type="match status" value="1"/>
</dbReference>
<evidence type="ECO:0000313" key="4">
    <source>
        <dbReference type="Proteomes" id="UP000728032"/>
    </source>
</evidence>
<keyword evidence="1" id="KW-0560">Oxidoreductase</keyword>
<accession>A0A7R9MFC5</accession>
<protein>
    <recommendedName>
        <fullName evidence="2">Ketoreductase domain-containing protein</fullName>
    </recommendedName>
</protein>
<dbReference type="PRINTS" id="PR00081">
    <property type="entry name" value="GDHRDH"/>
</dbReference>
<dbReference type="Proteomes" id="UP000728032">
    <property type="component" value="Unassembled WGS sequence"/>
</dbReference>
<gene>
    <name evidence="3" type="ORF">ONB1V03_LOCUS15398</name>
</gene>
<dbReference type="InterPro" id="IPR036291">
    <property type="entry name" value="NAD(P)-bd_dom_sf"/>
</dbReference>
<proteinExistence type="predicted"/>
<evidence type="ECO:0000313" key="3">
    <source>
        <dbReference type="EMBL" id="CAD7658778.1"/>
    </source>
</evidence>
<organism evidence="3">
    <name type="scientific">Oppiella nova</name>
    <dbReference type="NCBI Taxonomy" id="334625"/>
    <lineage>
        <taxon>Eukaryota</taxon>
        <taxon>Metazoa</taxon>
        <taxon>Ecdysozoa</taxon>
        <taxon>Arthropoda</taxon>
        <taxon>Chelicerata</taxon>
        <taxon>Arachnida</taxon>
        <taxon>Acari</taxon>
        <taxon>Acariformes</taxon>
        <taxon>Sarcoptiformes</taxon>
        <taxon>Oribatida</taxon>
        <taxon>Brachypylina</taxon>
        <taxon>Oppioidea</taxon>
        <taxon>Oppiidae</taxon>
        <taxon>Oppiella</taxon>
    </lineage>
</organism>
<dbReference type="EMBL" id="OC930640">
    <property type="protein sequence ID" value="CAD7658778.1"/>
    <property type="molecule type" value="Genomic_DNA"/>
</dbReference>
<dbReference type="PROSITE" id="PS00061">
    <property type="entry name" value="ADH_SHORT"/>
    <property type="match status" value="1"/>
</dbReference>
<dbReference type="InterPro" id="IPR020904">
    <property type="entry name" value="Sc_DH/Rdtase_CS"/>
</dbReference>
<dbReference type="GO" id="GO:0016491">
    <property type="term" value="F:oxidoreductase activity"/>
    <property type="evidence" value="ECO:0007669"/>
    <property type="project" value="UniProtKB-KW"/>
</dbReference>
<dbReference type="SUPFAM" id="SSF51735">
    <property type="entry name" value="NAD(P)-binding Rossmann-fold domains"/>
    <property type="match status" value="1"/>
</dbReference>
<reference evidence="3" key="1">
    <citation type="submission" date="2020-11" db="EMBL/GenBank/DDBJ databases">
        <authorList>
            <person name="Tran Van P."/>
        </authorList>
    </citation>
    <scope>NUCLEOTIDE SEQUENCE</scope>
</reference>
<dbReference type="SMART" id="SM00822">
    <property type="entry name" value="PKS_KR"/>
    <property type="match status" value="1"/>
</dbReference>
<dbReference type="PANTHER" id="PTHR43975:SF2">
    <property type="entry name" value="EG:BACR7A4.14 PROTEIN-RELATED"/>
    <property type="match status" value="1"/>
</dbReference>
<dbReference type="Pfam" id="PF13561">
    <property type="entry name" value="adh_short_C2"/>
    <property type="match status" value="1"/>
</dbReference>
<dbReference type="NCBIfam" id="NF005559">
    <property type="entry name" value="PRK07231.1"/>
    <property type="match status" value="1"/>
</dbReference>
<dbReference type="InterPro" id="IPR057326">
    <property type="entry name" value="KR_dom"/>
</dbReference>
<evidence type="ECO:0000256" key="1">
    <source>
        <dbReference type="ARBA" id="ARBA00023002"/>
    </source>
</evidence>
<name>A0A7R9MFC5_9ACAR</name>
<dbReference type="AlphaFoldDB" id="A0A7R9MFC5"/>
<dbReference type="PRINTS" id="PR00080">
    <property type="entry name" value="SDRFAMILY"/>
</dbReference>